<dbReference type="FunFam" id="3.90.190.10:FF:000145">
    <property type="entry name" value="receptor-type tyrosine-protein phosphatase epsilon-like isoform X1"/>
    <property type="match status" value="1"/>
</dbReference>
<dbReference type="Proteomes" id="UP000007875">
    <property type="component" value="Unassembled WGS sequence"/>
</dbReference>
<evidence type="ECO:0000256" key="1">
    <source>
        <dbReference type="ARBA" id="ARBA00009580"/>
    </source>
</evidence>
<dbReference type="PROSITE" id="PS50056">
    <property type="entry name" value="TYR_PHOSPHATASE_2"/>
    <property type="match status" value="2"/>
</dbReference>
<evidence type="ECO:0000313" key="8">
    <source>
        <dbReference type="Proteomes" id="UP000007875"/>
    </source>
</evidence>
<dbReference type="CDD" id="cd00047">
    <property type="entry name" value="PTPc"/>
    <property type="match status" value="2"/>
</dbReference>
<name>H2YTT8_CIOSA</name>
<dbReference type="PROSITE" id="PS00383">
    <property type="entry name" value="TYR_PHOSPHATASE_1"/>
    <property type="match status" value="1"/>
</dbReference>
<evidence type="ECO:0000256" key="4">
    <source>
        <dbReference type="ARBA" id="ARBA00022912"/>
    </source>
</evidence>
<reference evidence="7" key="3">
    <citation type="submission" date="2025-09" db="UniProtKB">
        <authorList>
            <consortium name="Ensembl"/>
        </authorList>
    </citation>
    <scope>IDENTIFICATION</scope>
</reference>
<dbReference type="InParanoid" id="H2YTT8"/>
<dbReference type="SMART" id="SM00404">
    <property type="entry name" value="PTPc_motif"/>
    <property type="match status" value="2"/>
</dbReference>
<dbReference type="AlphaFoldDB" id="H2YTT8"/>
<dbReference type="InterPro" id="IPR000387">
    <property type="entry name" value="Tyr_Pase_dom"/>
</dbReference>
<dbReference type="Gene3D" id="3.90.190.10">
    <property type="entry name" value="Protein tyrosine phosphatase superfamily"/>
    <property type="match status" value="2"/>
</dbReference>
<protein>
    <recommendedName>
        <fullName evidence="2">protein-tyrosine-phosphatase</fullName>
        <ecNumber evidence="2">3.1.3.48</ecNumber>
    </recommendedName>
</protein>
<organism evidence="7 8">
    <name type="scientific">Ciona savignyi</name>
    <name type="common">Pacific transparent sea squirt</name>
    <dbReference type="NCBI Taxonomy" id="51511"/>
    <lineage>
        <taxon>Eukaryota</taxon>
        <taxon>Metazoa</taxon>
        <taxon>Chordata</taxon>
        <taxon>Tunicata</taxon>
        <taxon>Ascidiacea</taxon>
        <taxon>Phlebobranchia</taxon>
        <taxon>Cionidae</taxon>
        <taxon>Ciona</taxon>
    </lineage>
</organism>
<sequence length="436" mass="50276">MIWETESSTIVMLTNLFEKGKKKCQKYWPEFGSQRDFKQIRIACTQEEVVGCFVKRNFTINLPEDTRDVTQFHYTTWPDHSVPITTTGLHRLKQAVLEHHRKSGEDKPIVVHCSAGAGRTGCFIAFDSLTMEMRERSSINVFETVINLRKQRMDMVQTQSQYMFLHKLMAEVHVLGNTDVPMMHLESKIKELERCVVNVALSRRHLCRLHQITPGINNGSSYYNASFIEGYGQNERVLIAAKGPTAASIENFWYAIMANQVHTIVSLRSREEESMDPWFPFMNQPTRQKYDATLSILDEKEIGNGITKRSLVISQSKHAKFDISFYQLTSWMPDTVPNNANDVLELIKKAQESRNELKGRILVYCNDGAGRTGAFLCILNLIERAKLEGRVDVLREVKDMRDMRVGMLHSELLYRFVYYCMAEYISTFDVYANFTG</sequence>
<dbReference type="PRINTS" id="PR00700">
    <property type="entry name" value="PRTYPHPHTASE"/>
</dbReference>
<feature type="domain" description="Tyrosine specific protein phosphatases" evidence="6">
    <location>
        <begin position="87"/>
        <end position="163"/>
    </location>
</feature>
<dbReference type="OMA" id="WMPDTVP"/>
<feature type="domain" description="Tyrosine specific protein phosphatases" evidence="6">
    <location>
        <begin position="341"/>
        <end position="415"/>
    </location>
</feature>
<feature type="domain" description="Tyrosine-protein phosphatase" evidence="5">
    <location>
        <begin position="1"/>
        <end position="172"/>
    </location>
</feature>
<evidence type="ECO:0000256" key="2">
    <source>
        <dbReference type="ARBA" id="ARBA00013064"/>
    </source>
</evidence>
<dbReference type="PROSITE" id="PS50055">
    <property type="entry name" value="TYR_PHOSPHATASE_PTP"/>
    <property type="match status" value="2"/>
</dbReference>
<feature type="domain" description="Tyrosine-protein phosphatase" evidence="5">
    <location>
        <begin position="202"/>
        <end position="424"/>
    </location>
</feature>
<dbReference type="PANTHER" id="PTHR19134">
    <property type="entry name" value="RECEPTOR-TYPE TYROSINE-PROTEIN PHOSPHATASE"/>
    <property type="match status" value="1"/>
</dbReference>
<dbReference type="EC" id="3.1.3.48" evidence="2"/>
<dbReference type="FunFam" id="3.90.190.10:FF:000185">
    <property type="entry name" value="Predicted protein"/>
    <property type="match status" value="1"/>
</dbReference>
<dbReference type="Pfam" id="PF00102">
    <property type="entry name" value="Y_phosphatase"/>
    <property type="match status" value="2"/>
</dbReference>
<dbReference type="Ensembl" id="ENSCSAVT00000008859.1">
    <property type="protein sequence ID" value="ENSCSAVP00000008748.1"/>
    <property type="gene ID" value="ENSCSAVG00000005187.1"/>
</dbReference>
<accession>H2YTT8</accession>
<keyword evidence="3" id="KW-0378">Hydrolase</keyword>
<dbReference type="InterPro" id="IPR000242">
    <property type="entry name" value="PTP_cat"/>
</dbReference>
<dbReference type="InterPro" id="IPR016130">
    <property type="entry name" value="Tyr_Pase_AS"/>
</dbReference>
<proteinExistence type="inferred from homology"/>
<dbReference type="InterPro" id="IPR050348">
    <property type="entry name" value="Protein-Tyr_Phosphatase"/>
</dbReference>
<dbReference type="GO" id="GO:0004725">
    <property type="term" value="F:protein tyrosine phosphatase activity"/>
    <property type="evidence" value="ECO:0007669"/>
    <property type="project" value="UniProtKB-EC"/>
</dbReference>
<dbReference type="InterPro" id="IPR029021">
    <property type="entry name" value="Prot-tyrosine_phosphatase-like"/>
</dbReference>
<dbReference type="InterPro" id="IPR003595">
    <property type="entry name" value="Tyr_Pase_cat"/>
</dbReference>
<dbReference type="SUPFAM" id="SSF52799">
    <property type="entry name" value="(Phosphotyrosine protein) phosphatases II"/>
    <property type="match status" value="2"/>
</dbReference>
<reference evidence="8" key="1">
    <citation type="submission" date="2003-08" db="EMBL/GenBank/DDBJ databases">
        <authorList>
            <person name="Birren B."/>
            <person name="Nusbaum C."/>
            <person name="Abebe A."/>
            <person name="Abouelleil A."/>
            <person name="Adekoya E."/>
            <person name="Ait-zahra M."/>
            <person name="Allen N."/>
            <person name="Allen T."/>
            <person name="An P."/>
            <person name="Anderson M."/>
            <person name="Anderson S."/>
            <person name="Arachchi H."/>
            <person name="Armbruster J."/>
            <person name="Bachantsang P."/>
            <person name="Baldwin J."/>
            <person name="Barry A."/>
            <person name="Bayul T."/>
            <person name="Blitshsteyn B."/>
            <person name="Bloom T."/>
            <person name="Blye J."/>
            <person name="Boguslavskiy L."/>
            <person name="Borowsky M."/>
            <person name="Boukhgalter B."/>
            <person name="Brunache A."/>
            <person name="Butler J."/>
            <person name="Calixte N."/>
            <person name="Calvo S."/>
            <person name="Camarata J."/>
            <person name="Campo K."/>
            <person name="Chang J."/>
            <person name="Cheshatsang Y."/>
            <person name="Citroen M."/>
            <person name="Collymore A."/>
            <person name="Considine T."/>
            <person name="Cook A."/>
            <person name="Cooke P."/>
            <person name="Corum B."/>
            <person name="Cuomo C."/>
            <person name="David R."/>
            <person name="Dawoe T."/>
            <person name="Degray S."/>
            <person name="Dodge S."/>
            <person name="Dooley K."/>
            <person name="Dorje P."/>
            <person name="Dorjee K."/>
            <person name="Dorris L."/>
            <person name="Duffey N."/>
            <person name="Dupes A."/>
            <person name="Elkins T."/>
            <person name="Engels R."/>
            <person name="Erickson J."/>
            <person name="Farina A."/>
            <person name="Faro S."/>
            <person name="Ferreira P."/>
            <person name="Fischer H."/>
            <person name="Fitzgerald M."/>
            <person name="Foley K."/>
            <person name="Gage D."/>
            <person name="Galagan J."/>
            <person name="Gearin G."/>
            <person name="Gnerre S."/>
            <person name="Gnirke A."/>
            <person name="Goyette A."/>
            <person name="Graham J."/>
            <person name="Grandbois E."/>
            <person name="Gyaltsen K."/>
            <person name="Hafez N."/>
            <person name="Hagopian D."/>
            <person name="Hagos B."/>
            <person name="Hall J."/>
            <person name="Hatcher B."/>
            <person name="Heller A."/>
            <person name="Higgins H."/>
            <person name="Honan T."/>
            <person name="Horn A."/>
            <person name="Houde N."/>
            <person name="Hughes L."/>
            <person name="Hulme W."/>
            <person name="Husby E."/>
            <person name="Iliev I."/>
            <person name="Jaffe D."/>
            <person name="Jones C."/>
            <person name="Kamal M."/>
            <person name="Kamat A."/>
            <person name="Kamvysselis M."/>
            <person name="Karlsson E."/>
            <person name="Kells C."/>
            <person name="Kieu A."/>
            <person name="Kisner P."/>
            <person name="Kodira C."/>
            <person name="Kulbokas E."/>
            <person name="Labutti K."/>
            <person name="Lama D."/>
            <person name="Landers T."/>
            <person name="Leger J."/>
            <person name="Levine S."/>
            <person name="Lewis D."/>
            <person name="Lewis T."/>
            <person name="Lindblad-toh K."/>
            <person name="Liu X."/>
            <person name="Lokyitsang T."/>
            <person name="Lokyitsang Y."/>
            <person name="Lucien O."/>
            <person name="Lui A."/>
            <person name="Ma L.J."/>
            <person name="Mabbitt R."/>
            <person name="Macdonald J."/>
            <person name="Maclean C."/>
            <person name="Major J."/>
            <person name="Manning J."/>
            <person name="Marabella R."/>
            <person name="Maru K."/>
            <person name="Matthews C."/>
            <person name="Mauceli E."/>
            <person name="Mccarthy M."/>
            <person name="Mcdonough S."/>
            <person name="Mcghee T."/>
            <person name="Meldrim J."/>
            <person name="Meneus L."/>
            <person name="Mesirov J."/>
            <person name="Mihalev A."/>
            <person name="Mihova T."/>
            <person name="Mikkelsen T."/>
            <person name="Mlenga V."/>
            <person name="Moru K."/>
            <person name="Mozes J."/>
            <person name="Mulrain L."/>
            <person name="Munson G."/>
            <person name="Naylor J."/>
            <person name="Newes C."/>
            <person name="Nguyen C."/>
            <person name="Nguyen N."/>
            <person name="Nguyen T."/>
            <person name="Nicol R."/>
            <person name="Nielsen C."/>
            <person name="Nizzari M."/>
            <person name="Norbu C."/>
            <person name="Norbu N."/>
            <person name="O'donnell P."/>
            <person name="Okoawo O."/>
            <person name="O'leary S."/>
            <person name="Omotosho B."/>
            <person name="O'neill K."/>
            <person name="Osman S."/>
            <person name="Parker S."/>
            <person name="Perrin D."/>
            <person name="Phunkhang P."/>
            <person name="Piqani B."/>
            <person name="Purcell S."/>
            <person name="Rachupka T."/>
            <person name="Ramasamy U."/>
            <person name="Rameau R."/>
            <person name="Ray V."/>
            <person name="Raymond C."/>
            <person name="Retta R."/>
            <person name="Richardson S."/>
            <person name="Rise C."/>
            <person name="Rodriguez J."/>
            <person name="Rogers J."/>
            <person name="Rogov P."/>
            <person name="Rutman M."/>
            <person name="Schupbach R."/>
            <person name="Seaman C."/>
            <person name="Settipalli S."/>
            <person name="Sharpe T."/>
            <person name="Sheridan J."/>
            <person name="Sherpa N."/>
            <person name="Shi J."/>
            <person name="Smirnov S."/>
            <person name="Smith C."/>
            <person name="Sougnez C."/>
            <person name="Spencer B."/>
            <person name="Stalker J."/>
            <person name="Stange-thomann N."/>
            <person name="Stavropoulos S."/>
            <person name="Stetson K."/>
            <person name="Stone C."/>
            <person name="Stone S."/>
            <person name="Stubbs M."/>
            <person name="Talamas J."/>
            <person name="Tchuinga P."/>
            <person name="Tenzing P."/>
            <person name="Tesfaye S."/>
            <person name="Theodore J."/>
            <person name="Thoulutsang Y."/>
            <person name="Topham K."/>
            <person name="Towey S."/>
            <person name="Tsamla T."/>
            <person name="Tsomo N."/>
            <person name="Vallee D."/>
            <person name="Vassiliev H."/>
            <person name="Venkataraman V."/>
            <person name="Vinson J."/>
            <person name="Vo A."/>
            <person name="Wade C."/>
            <person name="Wang S."/>
            <person name="Wangchuk T."/>
            <person name="Wangdi T."/>
            <person name="Whittaker C."/>
            <person name="Wilkinson J."/>
            <person name="Wu Y."/>
            <person name="Wyman D."/>
            <person name="Yadav S."/>
            <person name="Yang S."/>
            <person name="Yang X."/>
            <person name="Yeager S."/>
            <person name="Yee E."/>
            <person name="Young G."/>
            <person name="Zainoun J."/>
            <person name="Zembeck L."/>
            <person name="Zimmer A."/>
            <person name="Zody M."/>
            <person name="Lander E."/>
        </authorList>
    </citation>
    <scope>NUCLEOTIDE SEQUENCE [LARGE SCALE GENOMIC DNA]</scope>
</reference>
<dbReference type="HOGENOM" id="CLU_001645_8_0_1"/>
<dbReference type="STRING" id="51511.ENSCSAVP00000008748"/>
<dbReference type="SMART" id="SM00194">
    <property type="entry name" value="PTPc"/>
    <property type="match status" value="2"/>
</dbReference>
<reference evidence="7" key="2">
    <citation type="submission" date="2025-08" db="UniProtKB">
        <authorList>
            <consortium name="Ensembl"/>
        </authorList>
    </citation>
    <scope>IDENTIFICATION</scope>
</reference>
<keyword evidence="8" id="KW-1185">Reference proteome</keyword>
<evidence type="ECO:0000259" key="6">
    <source>
        <dbReference type="PROSITE" id="PS50056"/>
    </source>
</evidence>
<dbReference type="eggNOG" id="KOG4228">
    <property type="taxonomic scope" value="Eukaryota"/>
</dbReference>
<evidence type="ECO:0000313" key="7">
    <source>
        <dbReference type="Ensembl" id="ENSCSAVP00000008748.1"/>
    </source>
</evidence>
<keyword evidence="4" id="KW-0904">Protein phosphatase</keyword>
<dbReference type="GeneTree" id="ENSGT00940000168318"/>
<comment type="similarity">
    <text evidence="1">Belongs to the protein-tyrosine phosphatase family.</text>
</comment>
<evidence type="ECO:0000259" key="5">
    <source>
        <dbReference type="PROSITE" id="PS50055"/>
    </source>
</evidence>
<dbReference type="PANTHER" id="PTHR19134:SF562">
    <property type="entry name" value="PROTEIN-TYROSINE-PHOSPHATASE"/>
    <property type="match status" value="1"/>
</dbReference>
<evidence type="ECO:0000256" key="3">
    <source>
        <dbReference type="ARBA" id="ARBA00022801"/>
    </source>
</evidence>